<dbReference type="InterPro" id="IPR026634">
    <property type="entry name" value="TPST-like"/>
</dbReference>
<dbReference type="InterPro" id="IPR027417">
    <property type="entry name" value="P-loop_NTPase"/>
</dbReference>
<keyword evidence="2" id="KW-0802">TPR repeat</keyword>
<evidence type="ECO:0000256" key="3">
    <source>
        <dbReference type="SAM" id="MobiDB-lite"/>
    </source>
</evidence>
<evidence type="ECO:0000256" key="1">
    <source>
        <dbReference type="ARBA" id="ARBA00022679"/>
    </source>
</evidence>
<dbReference type="Gene3D" id="3.40.50.300">
    <property type="entry name" value="P-loop containing nucleotide triphosphate hydrolases"/>
    <property type="match status" value="1"/>
</dbReference>
<sequence>MQDTRLAQAGQLRLANDFAGARALCEAVLADRPGDAGAMALLGVCAVETGDLAGGRDWLDKAEASDPGLGLVPLYRSILHEAEGDLPAALAAAQRASELSPERFDVWGRYGDLAGRAADFDTAARALDKALSTADAGHPARPHVALRLAGAELECKRLDAAAAALDIAEAEGLAGSLDVLRLRSDLARFAGDFTALTAAAEAWHALDPQDMEARGALAMGLGQQGYYRKAIRIYRPVVDADPDTADNWAALGRLILGARDIDGARAAFDKALSLDPDCAEACFGLARIHTFRGEQEKAIEMCRRTLAIDPGNFEAYGQLSEVSGGRLTDEEVERLETEAARPGMPADRLSIGLFALGDARHRRGQREAAFAAWSRANDTKKLQHNGAVVSAYDRPEQERRTEWLTQVFAGPVAKPSPALEQAPIFIVGMPRSGTTLIEAAIAAHDDVQAGGELSMMPVLFEAFIRWARETGWSGGEIPEDVLAPWRERYLSQYREYGLTGTPYVTDKQPANFLAVGLIRQMFPKAPVIHIRRKPVEVAFSIFRRNFSRMWPFAHDLDDIAHYYALQARLGAHWAETYPDHVTPLQYEALVGDFEARLRFVLARCGLSWSRKCLEYYDVERTVMTFSATQVRRPPSKEHLDSTSPYATFLSPFDAALSRQCVDNETGMWVECDGNAAPDPDQPAPKPGLGGLMQRVLSGRRARDRS</sequence>
<feature type="region of interest" description="Disordered" evidence="3">
    <location>
        <begin position="672"/>
        <end position="705"/>
    </location>
</feature>
<dbReference type="PROSITE" id="PS50005">
    <property type="entry name" value="TPR"/>
    <property type="match status" value="2"/>
</dbReference>
<dbReference type="InterPro" id="IPR011990">
    <property type="entry name" value="TPR-like_helical_dom_sf"/>
</dbReference>
<comment type="caution">
    <text evidence="4">The sequence shown here is derived from an EMBL/GenBank/DDBJ whole genome shotgun (WGS) entry which is preliminary data.</text>
</comment>
<dbReference type="SMART" id="SM00028">
    <property type="entry name" value="TPR"/>
    <property type="match status" value="5"/>
</dbReference>
<dbReference type="Gene3D" id="1.25.40.10">
    <property type="entry name" value="Tetratricopeptide repeat domain"/>
    <property type="match status" value="2"/>
</dbReference>
<keyword evidence="1" id="KW-0808">Transferase</keyword>
<reference evidence="4" key="1">
    <citation type="journal article" date="2014" name="Int. J. Syst. Evol. Microbiol.">
        <title>Complete genome sequence of Corynebacterium casei LMG S-19264T (=DSM 44701T), isolated from a smear-ripened cheese.</title>
        <authorList>
            <consortium name="US DOE Joint Genome Institute (JGI-PGF)"/>
            <person name="Walter F."/>
            <person name="Albersmeier A."/>
            <person name="Kalinowski J."/>
            <person name="Ruckert C."/>
        </authorList>
    </citation>
    <scope>NUCLEOTIDE SEQUENCE</scope>
    <source>
        <strain evidence="4">VKM B-1513</strain>
    </source>
</reference>
<evidence type="ECO:0000313" key="5">
    <source>
        <dbReference type="Proteomes" id="UP001143486"/>
    </source>
</evidence>
<evidence type="ECO:0000313" key="4">
    <source>
        <dbReference type="EMBL" id="GLK50896.1"/>
    </source>
</evidence>
<feature type="repeat" description="TPR" evidence="2">
    <location>
        <begin position="279"/>
        <end position="312"/>
    </location>
</feature>
<dbReference type="PANTHER" id="PTHR12788">
    <property type="entry name" value="PROTEIN-TYROSINE SULFOTRANSFERASE 2"/>
    <property type="match status" value="1"/>
</dbReference>
<reference evidence="4" key="2">
    <citation type="submission" date="2023-01" db="EMBL/GenBank/DDBJ databases">
        <authorList>
            <person name="Sun Q."/>
            <person name="Evtushenko L."/>
        </authorList>
    </citation>
    <scope>NUCLEOTIDE SEQUENCE</scope>
    <source>
        <strain evidence="4">VKM B-1513</strain>
    </source>
</reference>
<organism evidence="4 5">
    <name type="scientific">Maricaulis virginensis</name>
    <dbReference type="NCBI Taxonomy" id="144022"/>
    <lineage>
        <taxon>Bacteria</taxon>
        <taxon>Pseudomonadati</taxon>
        <taxon>Pseudomonadota</taxon>
        <taxon>Alphaproteobacteria</taxon>
        <taxon>Maricaulales</taxon>
        <taxon>Maricaulaceae</taxon>
        <taxon>Maricaulis</taxon>
    </lineage>
</organism>
<dbReference type="Pfam" id="PF14559">
    <property type="entry name" value="TPR_19"/>
    <property type="match status" value="2"/>
</dbReference>
<dbReference type="Pfam" id="PF13469">
    <property type="entry name" value="Sulfotransfer_3"/>
    <property type="match status" value="1"/>
</dbReference>
<accession>A0A9W6IIE0</accession>
<name>A0A9W6IIE0_9PROT</name>
<evidence type="ECO:0000256" key="2">
    <source>
        <dbReference type="PROSITE-ProRule" id="PRU00339"/>
    </source>
</evidence>
<proteinExistence type="predicted"/>
<dbReference type="PANTHER" id="PTHR12788:SF10">
    <property type="entry name" value="PROTEIN-TYROSINE SULFOTRANSFERASE"/>
    <property type="match status" value="1"/>
</dbReference>
<keyword evidence="5" id="KW-1185">Reference proteome</keyword>
<dbReference type="EMBL" id="BSFE01000001">
    <property type="protein sequence ID" value="GLK50896.1"/>
    <property type="molecule type" value="Genomic_DNA"/>
</dbReference>
<gene>
    <name evidence="4" type="ORF">GCM10017621_04040</name>
</gene>
<dbReference type="GO" id="GO:0008476">
    <property type="term" value="F:protein-tyrosine sulfotransferase activity"/>
    <property type="evidence" value="ECO:0007669"/>
    <property type="project" value="InterPro"/>
</dbReference>
<dbReference type="SUPFAM" id="SSF48452">
    <property type="entry name" value="TPR-like"/>
    <property type="match status" value="1"/>
</dbReference>
<feature type="repeat" description="TPR" evidence="2">
    <location>
        <begin position="245"/>
        <end position="278"/>
    </location>
</feature>
<dbReference type="AlphaFoldDB" id="A0A9W6IIE0"/>
<dbReference type="InterPro" id="IPR019734">
    <property type="entry name" value="TPR_rpt"/>
</dbReference>
<dbReference type="SUPFAM" id="SSF52540">
    <property type="entry name" value="P-loop containing nucleoside triphosphate hydrolases"/>
    <property type="match status" value="1"/>
</dbReference>
<dbReference type="Proteomes" id="UP001143486">
    <property type="component" value="Unassembled WGS sequence"/>
</dbReference>
<protein>
    <submittedName>
        <fullName evidence="4">Uncharacterized protein</fullName>
    </submittedName>
</protein>